<dbReference type="PANTHER" id="PTHR28055">
    <property type="entry name" value="ALTERED INHERITANCE OF MITOCHONDRIA PROTEIN 41, MITOCHONDRIAL"/>
    <property type="match status" value="1"/>
</dbReference>
<dbReference type="InterPro" id="IPR042184">
    <property type="entry name" value="YqeY/Aim41_N"/>
</dbReference>
<evidence type="ECO:0000256" key="1">
    <source>
        <dbReference type="RuleBase" id="RU365099"/>
    </source>
</evidence>
<dbReference type="SUPFAM" id="SSF89095">
    <property type="entry name" value="GatB/YqeY motif"/>
    <property type="match status" value="1"/>
</dbReference>
<keyword evidence="3" id="KW-1185">Reference proteome</keyword>
<proteinExistence type="inferred from homology"/>
<dbReference type="Gene3D" id="1.10.1510.10">
    <property type="entry name" value="Uncharacterised protein YqeY/AIM41 PF09424, N-terminal domain"/>
    <property type="match status" value="1"/>
</dbReference>
<comment type="similarity">
    <text evidence="1">Belongs to the AIM41 family.</text>
</comment>
<evidence type="ECO:0000313" key="3">
    <source>
        <dbReference type="Proteomes" id="UP000807469"/>
    </source>
</evidence>
<protein>
    <recommendedName>
        <fullName evidence="1">Altered inheritance of mitochondria protein 41</fullName>
    </recommendedName>
</protein>
<dbReference type="Proteomes" id="UP000807469">
    <property type="component" value="Unassembled WGS sequence"/>
</dbReference>
<gene>
    <name evidence="1" type="primary">AIM41</name>
    <name evidence="2" type="ORF">BDN70DRAFT_872510</name>
</gene>
<evidence type="ECO:0000313" key="2">
    <source>
        <dbReference type="EMBL" id="KAF9484483.1"/>
    </source>
</evidence>
<name>A0A9P5ZC82_9AGAR</name>
<dbReference type="EMBL" id="MU155143">
    <property type="protein sequence ID" value="KAF9484483.1"/>
    <property type="molecule type" value="Genomic_DNA"/>
</dbReference>
<dbReference type="PANTHER" id="PTHR28055:SF1">
    <property type="entry name" value="ALTERED INHERITANCE OF MITOCHONDRIA PROTEIN 41, MITOCHONDRIAL"/>
    <property type="match status" value="1"/>
</dbReference>
<keyword evidence="1" id="KW-0496">Mitochondrion</keyword>
<dbReference type="GO" id="GO:0005739">
    <property type="term" value="C:mitochondrion"/>
    <property type="evidence" value="ECO:0007669"/>
    <property type="project" value="UniProtKB-SubCell"/>
</dbReference>
<sequence length="177" mass="20016">MLSFIRSIARANLATRRLYSTLDQPDLRTWLLNEVKNAMKIRDTHTSMTLRSVLSEINSAEKTSNGELSSSEVANVMRKAIQRRSEAAAQFGKANRPDLAKKEQEEVELLSKFLPPLLSAADIDIHINFILETLPKETDPRKISGLIFKEFYSRVDKSTVDSNLVKERAHTLLTSKS</sequence>
<dbReference type="Pfam" id="PF09424">
    <property type="entry name" value="YqeY"/>
    <property type="match status" value="1"/>
</dbReference>
<comment type="caution">
    <text evidence="2">The sequence shown here is derived from an EMBL/GenBank/DDBJ whole genome shotgun (WGS) entry which is preliminary data.</text>
</comment>
<comment type="subcellular location">
    <subcellularLocation>
        <location evidence="1">Mitochondrion</location>
    </subcellularLocation>
</comment>
<dbReference type="OrthoDB" id="538640at2759"/>
<organism evidence="2 3">
    <name type="scientific">Pholiota conissans</name>
    <dbReference type="NCBI Taxonomy" id="109636"/>
    <lineage>
        <taxon>Eukaryota</taxon>
        <taxon>Fungi</taxon>
        <taxon>Dikarya</taxon>
        <taxon>Basidiomycota</taxon>
        <taxon>Agaricomycotina</taxon>
        <taxon>Agaricomycetes</taxon>
        <taxon>Agaricomycetidae</taxon>
        <taxon>Agaricales</taxon>
        <taxon>Agaricineae</taxon>
        <taxon>Strophariaceae</taxon>
        <taxon>Pholiota</taxon>
    </lineage>
</organism>
<reference evidence="2" key="1">
    <citation type="submission" date="2020-11" db="EMBL/GenBank/DDBJ databases">
        <authorList>
            <consortium name="DOE Joint Genome Institute"/>
            <person name="Ahrendt S."/>
            <person name="Riley R."/>
            <person name="Andreopoulos W."/>
            <person name="Labutti K."/>
            <person name="Pangilinan J."/>
            <person name="Ruiz-Duenas F.J."/>
            <person name="Barrasa J.M."/>
            <person name="Sanchez-Garcia M."/>
            <person name="Camarero S."/>
            <person name="Miyauchi S."/>
            <person name="Serrano A."/>
            <person name="Linde D."/>
            <person name="Babiker R."/>
            <person name="Drula E."/>
            <person name="Ayuso-Fernandez I."/>
            <person name="Pacheco R."/>
            <person name="Padilla G."/>
            <person name="Ferreira P."/>
            <person name="Barriuso J."/>
            <person name="Kellner H."/>
            <person name="Castanera R."/>
            <person name="Alfaro M."/>
            <person name="Ramirez L."/>
            <person name="Pisabarro A.G."/>
            <person name="Kuo A."/>
            <person name="Tritt A."/>
            <person name="Lipzen A."/>
            <person name="He G."/>
            <person name="Yan M."/>
            <person name="Ng V."/>
            <person name="Cullen D."/>
            <person name="Martin F."/>
            <person name="Rosso M.-N."/>
            <person name="Henrissat B."/>
            <person name="Hibbett D."/>
            <person name="Martinez A.T."/>
            <person name="Grigoriev I.V."/>
        </authorList>
    </citation>
    <scope>NUCLEOTIDE SEQUENCE</scope>
    <source>
        <strain evidence="2">CIRM-BRFM 674</strain>
    </source>
</reference>
<dbReference type="GO" id="GO:0016884">
    <property type="term" value="F:carbon-nitrogen ligase activity, with glutamine as amido-N-donor"/>
    <property type="evidence" value="ECO:0007669"/>
    <property type="project" value="UniProtKB-UniRule"/>
</dbReference>
<dbReference type="AlphaFoldDB" id="A0A9P5ZC82"/>
<dbReference type="InterPro" id="IPR003789">
    <property type="entry name" value="Asn/Gln_tRNA_amidoTrase-B-like"/>
</dbReference>
<dbReference type="InterPro" id="IPR019004">
    <property type="entry name" value="YqeY/Aim41"/>
</dbReference>
<accession>A0A9P5ZC82</accession>